<dbReference type="SMART" id="SM00862">
    <property type="entry name" value="Trans_reg_C"/>
    <property type="match status" value="1"/>
</dbReference>
<dbReference type="PROSITE" id="PS50110">
    <property type="entry name" value="RESPONSE_REGULATORY"/>
    <property type="match status" value="1"/>
</dbReference>
<dbReference type="Pfam" id="PF00072">
    <property type="entry name" value="Response_reg"/>
    <property type="match status" value="1"/>
</dbReference>
<dbReference type="InterPro" id="IPR036388">
    <property type="entry name" value="WH-like_DNA-bd_sf"/>
</dbReference>
<keyword evidence="1 3" id="KW-0238">DNA-binding</keyword>
<dbReference type="AlphaFoldDB" id="A0A2U8H9G2"/>
<evidence type="ECO:0000259" key="5">
    <source>
        <dbReference type="PROSITE" id="PS51755"/>
    </source>
</evidence>
<dbReference type="PANTHER" id="PTHR48111:SF36">
    <property type="entry name" value="TRANSCRIPTIONAL REGULATORY PROTEIN CUTR"/>
    <property type="match status" value="1"/>
</dbReference>
<dbReference type="Pfam" id="PF00486">
    <property type="entry name" value="Trans_reg_C"/>
    <property type="match status" value="1"/>
</dbReference>
<reference evidence="6 7" key="1">
    <citation type="submission" date="2017-06" db="EMBL/GenBank/DDBJ databases">
        <title>Azoarcus sp. TSNA42 complete genome sequence.</title>
        <authorList>
            <person name="Woo J.-H."/>
            <person name="Kim H.-S."/>
        </authorList>
    </citation>
    <scope>NUCLEOTIDE SEQUENCE [LARGE SCALE GENOMIC DNA]</scope>
    <source>
        <strain evidence="6 7">TSNA42</strain>
    </source>
</reference>
<evidence type="ECO:0000259" key="4">
    <source>
        <dbReference type="PROSITE" id="PS50110"/>
    </source>
</evidence>
<dbReference type="GO" id="GO:0005829">
    <property type="term" value="C:cytosol"/>
    <property type="evidence" value="ECO:0007669"/>
    <property type="project" value="TreeGrafter"/>
</dbReference>
<dbReference type="OrthoDB" id="9802426at2"/>
<dbReference type="InterPro" id="IPR016032">
    <property type="entry name" value="Sig_transdc_resp-reg_C-effctor"/>
</dbReference>
<protein>
    <submittedName>
        <fullName evidence="6">DNA-binding response regulator</fullName>
    </submittedName>
</protein>
<evidence type="ECO:0000256" key="3">
    <source>
        <dbReference type="PROSITE-ProRule" id="PRU01091"/>
    </source>
</evidence>
<dbReference type="SUPFAM" id="SSF52172">
    <property type="entry name" value="CheY-like"/>
    <property type="match status" value="1"/>
</dbReference>
<sequence length="217" mass="24093">MRLLLLEDDVTLGEGLSDFLRSEGHVVDWFTSLAETRGLSQEAFDLLLVDWNLPDGEGTDWISALRRRGNVTPALILTARDRLGDRVRGLDSGADDYLVKPFAPEELAARVRAMGRRLSGVSSHLRRFGNVDVDLTARSARVDSTPVVMTAREWALLEALVLRAGRIVSRTDLEALVSGFDGETMSNALEVHISHLRRKLGKDLIETVRGMGYRIRA</sequence>
<dbReference type="EMBL" id="CP022188">
    <property type="protein sequence ID" value="AWI81736.1"/>
    <property type="molecule type" value="Genomic_DNA"/>
</dbReference>
<evidence type="ECO:0000256" key="2">
    <source>
        <dbReference type="PROSITE-ProRule" id="PRU00169"/>
    </source>
</evidence>
<feature type="modified residue" description="4-aspartylphosphate" evidence="2">
    <location>
        <position position="50"/>
    </location>
</feature>
<dbReference type="InterPro" id="IPR001867">
    <property type="entry name" value="OmpR/PhoB-type_DNA-bd"/>
</dbReference>
<dbReference type="GO" id="GO:0006355">
    <property type="term" value="P:regulation of DNA-templated transcription"/>
    <property type="evidence" value="ECO:0007669"/>
    <property type="project" value="InterPro"/>
</dbReference>
<dbReference type="Gene3D" id="6.10.250.690">
    <property type="match status" value="1"/>
</dbReference>
<dbReference type="PROSITE" id="PS51755">
    <property type="entry name" value="OMPR_PHOB"/>
    <property type="match status" value="1"/>
</dbReference>
<feature type="domain" description="Response regulatory" evidence="4">
    <location>
        <begin position="2"/>
        <end position="115"/>
    </location>
</feature>
<dbReference type="CDD" id="cd00383">
    <property type="entry name" value="trans_reg_C"/>
    <property type="match status" value="1"/>
</dbReference>
<dbReference type="InterPro" id="IPR039420">
    <property type="entry name" value="WalR-like"/>
</dbReference>
<evidence type="ECO:0000313" key="6">
    <source>
        <dbReference type="EMBL" id="AWI81736.1"/>
    </source>
</evidence>
<proteinExistence type="predicted"/>
<feature type="DNA-binding region" description="OmpR/PhoB-type" evidence="3">
    <location>
        <begin position="123"/>
        <end position="217"/>
    </location>
</feature>
<dbReference type="PANTHER" id="PTHR48111">
    <property type="entry name" value="REGULATOR OF RPOS"/>
    <property type="match status" value="1"/>
</dbReference>
<evidence type="ECO:0000256" key="1">
    <source>
        <dbReference type="ARBA" id="ARBA00023125"/>
    </source>
</evidence>
<dbReference type="SUPFAM" id="SSF46894">
    <property type="entry name" value="C-terminal effector domain of the bipartite response regulators"/>
    <property type="match status" value="1"/>
</dbReference>
<gene>
    <name evidence="6" type="ORF">CEW87_21710</name>
</gene>
<dbReference type="Gene3D" id="1.10.10.10">
    <property type="entry name" value="Winged helix-like DNA-binding domain superfamily/Winged helix DNA-binding domain"/>
    <property type="match status" value="1"/>
</dbReference>
<dbReference type="Proteomes" id="UP000244902">
    <property type="component" value="Chromosome"/>
</dbReference>
<dbReference type="GO" id="GO:0000156">
    <property type="term" value="F:phosphorelay response regulator activity"/>
    <property type="evidence" value="ECO:0007669"/>
    <property type="project" value="TreeGrafter"/>
</dbReference>
<feature type="domain" description="OmpR/PhoB-type" evidence="5">
    <location>
        <begin position="123"/>
        <end position="217"/>
    </location>
</feature>
<dbReference type="InterPro" id="IPR011006">
    <property type="entry name" value="CheY-like_superfamily"/>
</dbReference>
<name>A0A2U8H9G2_9RHOO</name>
<dbReference type="RefSeq" id="WP_108976646.1">
    <property type="nucleotide sequence ID" value="NZ_CP022188.1"/>
</dbReference>
<dbReference type="GO" id="GO:0000976">
    <property type="term" value="F:transcription cis-regulatory region binding"/>
    <property type="evidence" value="ECO:0007669"/>
    <property type="project" value="TreeGrafter"/>
</dbReference>
<dbReference type="CDD" id="cd17624">
    <property type="entry name" value="REC_OmpR_PmrA-like"/>
    <property type="match status" value="1"/>
</dbReference>
<dbReference type="SMART" id="SM00448">
    <property type="entry name" value="REC"/>
    <property type="match status" value="1"/>
</dbReference>
<keyword evidence="2" id="KW-0597">Phosphoprotein</keyword>
<accession>A0A2U8H9G2</accession>
<dbReference type="GO" id="GO:0032993">
    <property type="term" value="C:protein-DNA complex"/>
    <property type="evidence" value="ECO:0007669"/>
    <property type="project" value="TreeGrafter"/>
</dbReference>
<dbReference type="InterPro" id="IPR001789">
    <property type="entry name" value="Sig_transdc_resp-reg_receiver"/>
</dbReference>
<evidence type="ECO:0000313" key="7">
    <source>
        <dbReference type="Proteomes" id="UP000244902"/>
    </source>
</evidence>
<dbReference type="Gene3D" id="3.40.50.2300">
    <property type="match status" value="1"/>
</dbReference>
<organism evidence="6 7">
    <name type="scientific">Parazoarcus communis</name>
    <dbReference type="NCBI Taxonomy" id="41977"/>
    <lineage>
        <taxon>Bacteria</taxon>
        <taxon>Pseudomonadati</taxon>
        <taxon>Pseudomonadota</taxon>
        <taxon>Betaproteobacteria</taxon>
        <taxon>Rhodocyclales</taxon>
        <taxon>Zoogloeaceae</taxon>
        <taxon>Parazoarcus</taxon>
    </lineage>
</organism>